<dbReference type="Proteomes" id="UP000237340">
    <property type="component" value="Unassembled WGS sequence"/>
</dbReference>
<keyword evidence="6" id="KW-0325">Glycoprotein</keyword>
<feature type="transmembrane region" description="Helical" evidence="7">
    <location>
        <begin position="41"/>
        <end position="60"/>
    </location>
</feature>
<evidence type="ECO:0000259" key="8">
    <source>
        <dbReference type="Pfam" id="PF05154"/>
    </source>
</evidence>
<keyword evidence="4 7" id="KW-1133">Transmembrane helix</keyword>
<organism evidence="9 10">
    <name type="scientific">Cryobacterium zongtaii</name>
    <dbReference type="NCBI Taxonomy" id="1259217"/>
    <lineage>
        <taxon>Bacteria</taxon>
        <taxon>Bacillati</taxon>
        <taxon>Actinomycetota</taxon>
        <taxon>Actinomycetes</taxon>
        <taxon>Micrococcales</taxon>
        <taxon>Microbacteriaceae</taxon>
        <taxon>Cryobacterium</taxon>
    </lineage>
</organism>
<keyword evidence="5 7" id="KW-0472">Membrane</keyword>
<evidence type="ECO:0000256" key="1">
    <source>
        <dbReference type="ARBA" id="ARBA00004141"/>
    </source>
</evidence>
<protein>
    <submittedName>
        <fullName evidence="9">TM2 domain-containing protein</fullName>
    </submittedName>
</protein>
<evidence type="ECO:0000256" key="2">
    <source>
        <dbReference type="ARBA" id="ARBA00022692"/>
    </source>
</evidence>
<evidence type="ECO:0000313" key="10">
    <source>
        <dbReference type="Proteomes" id="UP000237340"/>
    </source>
</evidence>
<evidence type="ECO:0000256" key="7">
    <source>
        <dbReference type="SAM" id="Phobius"/>
    </source>
</evidence>
<evidence type="ECO:0000256" key="6">
    <source>
        <dbReference type="ARBA" id="ARBA00023180"/>
    </source>
</evidence>
<comment type="subcellular location">
    <subcellularLocation>
        <location evidence="1">Membrane</location>
        <topology evidence="1">Multi-pass membrane protein</topology>
    </subcellularLocation>
</comment>
<evidence type="ECO:0000256" key="3">
    <source>
        <dbReference type="ARBA" id="ARBA00022729"/>
    </source>
</evidence>
<keyword evidence="3" id="KW-0732">Signal</keyword>
<keyword evidence="10" id="KW-1185">Reference proteome</keyword>
<dbReference type="GO" id="GO:0016020">
    <property type="term" value="C:membrane"/>
    <property type="evidence" value="ECO:0007669"/>
    <property type="project" value="UniProtKB-SubCell"/>
</dbReference>
<gene>
    <name evidence="9" type="ORF">C3B61_17205</name>
</gene>
<evidence type="ECO:0000256" key="5">
    <source>
        <dbReference type="ARBA" id="ARBA00023136"/>
    </source>
</evidence>
<name>A0A2S3ZB32_9MICO</name>
<reference evidence="9 10" key="1">
    <citation type="submission" date="2018-01" db="EMBL/GenBank/DDBJ databases">
        <title>Cryobacterium sp. nov., from glaciers in China.</title>
        <authorList>
            <person name="Liu Q."/>
            <person name="Xin Y.-H."/>
        </authorList>
    </citation>
    <scope>NUCLEOTIDE SEQUENCE [LARGE SCALE GENOMIC DNA]</scope>
    <source>
        <strain evidence="9 10">TMN-42</strain>
    </source>
</reference>
<proteinExistence type="predicted"/>
<evidence type="ECO:0000313" key="9">
    <source>
        <dbReference type="EMBL" id="POH62764.1"/>
    </source>
</evidence>
<evidence type="ECO:0000256" key="4">
    <source>
        <dbReference type="ARBA" id="ARBA00022989"/>
    </source>
</evidence>
<dbReference type="Pfam" id="PF05154">
    <property type="entry name" value="TM2"/>
    <property type="match status" value="1"/>
</dbReference>
<dbReference type="InterPro" id="IPR007829">
    <property type="entry name" value="TM2"/>
</dbReference>
<sequence length="332" mass="34159">MTTPVHPQRSFVATWLFAWLLGGFGADRFYLGKIGTGVLKLVTAGGLGIWSLIDLIIVLIGKTKDKQGQPLTGYDQKKVLAWIITGIFVVVGGIGGAVAGATAAATVAAISQSAQELDDTAAAPVEAETEAEAVAKPTDLAAWADEKYGTFEAISQSGTGDSVVTLPADTAAGLVRATHAGTSNFFVEVLDAQNQPTMSAMSVNAFGAYTGILAYGLYGLDSEEPAVSLKITADGPWTIDVAPISYATELPTAGTGENVFFYNGDATNLVLSSETEGVFAVFEYTDVEYSNGNFSGASLVNGASPYSGTVPISAGPSVIAVFATGTWTIAQG</sequence>
<dbReference type="EMBL" id="PPXD01000026">
    <property type="protein sequence ID" value="POH62764.1"/>
    <property type="molecule type" value="Genomic_DNA"/>
</dbReference>
<keyword evidence="2 7" id="KW-0812">Transmembrane</keyword>
<accession>A0A2S3ZB32</accession>
<feature type="transmembrane region" description="Helical" evidence="7">
    <location>
        <begin position="80"/>
        <end position="110"/>
    </location>
</feature>
<dbReference type="PANTHER" id="PTHR21016">
    <property type="entry name" value="BETA-AMYLOID BINDING PROTEIN-RELATED"/>
    <property type="match status" value="1"/>
</dbReference>
<dbReference type="PANTHER" id="PTHR21016:SF7">
    <property type="entry name" value="TM2 DOMAIN-CONTAINING PROTEIN 3"/>
    <property type="match status" value="1"/>
</dbReference>
<dbReference type="InterPro" id="IPR050932">
    <property type="entry name" value="TM2D1-3-like"/>
</dbReference>
<comment type="caution">
    <text evidence="9">The sequence shown here is derived from an EMBL/GenBank/DDBJ whole genome shotgun (WGS) entry which is preliminary data.</text>
</comment>
<dbReference type="AlphaFoldDB" id="A0A2S3ZB32"/>
<feature type="domain" description="TM2" evidence="8">
    <location>
        <begin position="8"/>
        <end position="56"/>
    </location>
</feature>